<evidence type="ECO:0000313" key="2">
    <source>
        <dbReference type="EMBL" id="WNM23467.1"/>
    </source>
</evidence>
<feature type="transmembrane region" description="Helical" evidence="1">
    <location>
        <begin position="48"/>
        <end position="71"/>
    </location>
</feature>
<evidence type="ECO:0000256" key="1">
    <source>
        <dbReference type="SAM" id="Phobius"/>
    </source>
</evidence>
<proteinExistence type="predicted"/>
<organism evidence="2 4">
    <name type="scientific">Demequina capsici</name>
    <dbReference type="NCBI Taxonomy" id="3075620"/>
    <lineage>
        <taxon>Bacteria</taxon>
        <taxon>Bacillati</taxon>
        <taxon>Actinomycetota</taxon>
        <taxon>Actinomycetes</taxon>
        <taxon>Micrococcales</taxon>
        <taxon>Demequinaceae</taxon>
        <taxon>Demequina</taxon>
    </lineage>
</organism>
<keyword evidence="1" id="KW-0812">Transmembrane</keyword>
<evidence type="ECO:0000313" key="4">
    <source>
        <dbReference type="Proteomes" id="UP001304125"/>
    </source>
</evidence>
<dbReference type="Proteomes" id="UP001304125">
    <property type="component" value="Chromosome"/>
</dbReference>
<keyword evidence="1" id="KW-0472">Membrane</keyword>
<dbReference type="EMBL" id="CP134880">
    <property type="protein sequence ID" value="WNM26344.1"/>
    <property type="molecule type" value="Genomic_DNA"/>
</dbReference>
<gene>
    <name evidence="2" type="ORF">RN606_08810</name>
    <name evidence="3" type="ORF">RN607_09035</name>
</gene>
<sequence length="157" mass="16599">MSVSRLLWTLGGLLATGVVGLSMMFWALERTVLLTFADGSGSEPPVRIYVILFLGLSATSLSGFYSLLHWSRFLRENPGTSQAPIWLLAVVGGLAASALLTAIATHAAYIRSLSVVPVDPNQGYVAFQVVMGALIGACTVLAAARWAPGYKHAHVNA</sequence>
<dbReference type="KEGG" id="dcp:RN607_09035"/>
<dbReference type="Proteomes" id="UP001303408">
    <property type="component" value="Chromosome"/>
</dbReference>
<dbReference type="EMBL" id="CP134879">
    <property type="protein sequence ID" value="WNM23467.1"/>
    <property type="molecule type" value="Genomic_DNA"/>
</dbReference>
<dbReference type="AlphaFoldDB" id="A0AA96F3Y4"/>
<accession>A0AA96F3Y4</accession>
<feature type="transmembrane region" description="Helical" evidence="1">
    <location>
        <begin position="7"/>
        <end position="28"/>
    </location>
</feature>
<name>A0AA96F3Y4_9MICO</name>
<keyword evidence="1" id="KW-1133">Transmembrane helix</keyword>
<dbReference type="RefSeq" id="WP_313496393.1">
    <property type="nucleotide sequence ID" value="NZ_CP134879.1"/>
</dbReference>
<feature type="transmembrane region" description="Helical" evidence="1">
    <location>
        <begin position="83"/>
        <end position="104"/>
    </location>
</feature>
<evidence type="ECO:0000313" key="3">
    <source>
        <dbReference type="EMBL" id="WNM26344.1"/>
    </source>
</evidence>
<accession>A0AA96FAS6</accession>
<feature type="transmembrane region" description="Helical" evidence="1">
    <location>
        <begin position="124"/>
        <end position="144"/>
    </location>
</feature>
<keyword evidence="4" id="KW-1185">Reference proteome</keyword>
<reference evidence="2 4" key="1">
    <citation type="submission" date="2023-09" db="EMBL/GenBank/DDBJ databases">
        <title>Demequina sp. a novel bacteria isolated from Capsicum annuum.</title>
        <authorList>
            <person name="Humaira Z."/>
            <person name="Lee J."/>
            <person name="Cho D."/>
        </authorList>
    </citation>
    <scope>NUCLEOTIDE SEQUENCE [LARGE SCALE GENOMIC DNA]</scope>
    <source>
        <strain evidence="2 4">OYTSA14</strain>
        <strain evidence="3">PMTSA13</strain>
    </source>
</reference>
<protein>
    <submittedName>
        <fullName evidence="2">Uncharacterized protein</fullName>
    </submittedName>
</protein>